<evidence type="ECO:0000313" key="1">
    <source>
        <dbReference type="EMBL" id="CAG8591705.1"/>
    </source>
</evidence>
<organism evidence="1 2">
    <name type="scientific">Ambispora leptoticha</name>
    <dbReference type="NCBI Taxonomy" id="144679"/>
    <lineage>
        <taxon>Eukaryota</taxon>
        <taxon>Fungi</taxon>
        <taxon>Fungi incertae sedis</taxon>
        <taxon>Mucoromycota</taxon>
        <taxon>Glomeromycotina</taxon>
        <taxon>Glomeromycetes</taxon>
        <taxon>Archaeosporales</taxon>
        <taxon>Ambisporaceae</taxon>
        <taxon>Ambispora</taxon>
    </lineage>
</organism>
<evidence type="ECO:0000313" key="2">
    <source>
        <dbReference type="Proteomes" id="UP000789508"/>
    </source>
</evidence>
<accession>A0A9N9C544</accession>
<protein>
    <submittedName>
        <fullName evidence="1">4904_t:CDS:1</fullName>
    </submittedName>
</protein>
<dbReference type="EMBL" id="CAJVPS010003592">
    <property type="protein sequence ID" value="CAG8591705.1"/>
    <property type="molecule type" value="Genomic_DNA"/>
</dbReference>
<sequence length="74" mass="8255">MLIKLGNFKKTQRGVHEATKLDQTFNEINVDGNAQSEERIEIEATSASINENNTEDMSMLGASTEKETVQQINI</sequence>
<dbReference type="Proteomes" id="UP000789508">
    <property type="component" value="Unassembled WGS sequence"/>
</dbReference>
<dbReference type="AlphaFoldDB" id="A0A9N9C544"/>
<name>A0A9N9C544_9GLOM</name>
<comment type="caution">
    <text evidence="1">The sequence shown here is derived from an EMBL/GenBank/DDBJ whole genome shotgun (WGS) entry which is preliminary data.</text>
</comment>
<reference evidence="1" key="1">
    <citation type="submission" date="2021-06" db="EMBL/GenBank/DDBJ databases">
        <authorList>
            <person name="Kallberg Y."/>
            <person name="Tangrot J."/>
            <person name="Rosling A."/>
        </authorList>
    </citation>
    <scope>NUCLEOTIDE SEQUENCE</scope>
    <source>
        <strain evidence="1">FL130A</strain>
    </source>
</reference>
<gene>
    <name evidence="1" type="ORF">ALEPTO_LOCUS7734</name>
</gene>
<keyword evidence="2" id="KW-1185">Reference proteome</keyword>
<proteinExistence type="predicted"/>